<sequence length="153" mass="17305">MKIKGYLGSVELDQNKNVKRADIDDANKIAEIVKANIEKGNEEAKELGFSKLNGFAMIGSSKSIAFMKNKAVIVDTNKADWQDLFVTYTYIKSWLVGGIILLAISVIWYILAFTTSYLDYFAPEPRVYIPTILLLIGIFMTALSKTRYSYRLE</sequence>
<feature type="transmembrane region" description="Helical" evidence="1">
    <location>
        <begin position="127"/>
        <end position="144"/>
    </location>
</feature>
<dbReference type="OrthoDB" id="43780at2157"/>
<dbReference type="Pfam" id="PF09941">
    <property type="entry name" value="DUF2173"/>
    <property type="match status" value="1"/>
</dbReference>
<feature type="transmembrane region" description="Helical" evidence="1">
    <location>
        <begin position="94"/>
        <end position="115"/>
    </location>
</feature>
<dbReference type="GeneID" id="36836575"/>
<dbReference type="Proteomes" id="UP000248410">
    <property type="component" value="Chromosome"/>
</dbReference>
<protein>
    <recommendedName>
        <fullName evidence="4">NUMOD4 domain-containing protein</fullName>
    </recommendedName>
</protein>
<evidence type="ECO:0008006" key="4">
    <source>
        <dbReference type="Google" id="ProtNLM"/>
    </source>
</evidence>
<dbReference type="InterPro" id="IPR018685">
    <property type="entry name" value="DUF2173"/>
</dbReference>
<keyword evidence="1" id="KW-1133">Transmembrane helix</keyword>
<organism evidence="2 3">
    <name type="scientific">Acidianus sulfidivorans JP7</name>
    <dbReference type="NCBI Taxonomy" id="619593"/>
    <lineage>
        <taxon>Archaea</taxon>
        <taxon>Thermoproteota</taxon>
        <taxon>Thermoprotei</taxon>
        <taxon>Sulfolobales</taxon>
        <taxon>Sulfolobaceae</taxon>
        <taxon>Acidianus</taxon>
    </lineage>
</organism>
<evidence type="ECO:0000313" key="2">
    <source>
        <dbReference type="EMBL" id="AWR96324.1"/>
    </source>
</evidence>
<proteinExistence type="predicted"/>
<dbReference type="AlphaFoldDB" id="A0A2U9IK72"/>
<keyword evidence="1" id="KW-0812">Transmembrane</keyword>
<accession>A0A2U9IK72</accession>
<dbReference type="EMBL" id="CP029288">
    <property type="protein sequence ID" value="AWR96324.1"/>
    <property type="molecule type" value="Genomic_DNA"/>
</dbReference>
<dbReference type="RefSeq" id="WP_110379214.1">
    <property type="nucleotide sequence ID" value="NZ_CP029288.2"/>
</dbReference>
<evidence type="ECO:0000313" key="3">
    <source>
        <dbReference type="Proteomes" id="UP000248410"/>
    </source>
</evidence>
<keyword evidence="3" id="KW-1185">Reference proteome</keyword>
<name>A0A2U9IK72_9CREN</name>
<dbReference type="KEGG" id="asul:DFR86_01360"/>
<evidence type="ECO:0000256" key="1">
    <source>
        <dbReference type="SAM" id="Phobius"/>
    </source>
</evidence>
<gene>
    <name evidence="2" type="ORF">DFR86_01360</name>
</gene>
<keyword evidence="1" id="KW-0472">Membrane</keyword>
<reference evidence="2 3" key="1">
    <citation type="submission" date="2018-05" db="EMBL/GenBank/DDBJ databases">
        <title>Complete Genome Sequences of Extremely Thermoacidophilic, Metal-Mobilizing Type-Strain Members of the Archaeal Family Sulfolobaceae: Acidianus brierleyi DSM-1651T, Acidianus sulfidivorans DSM-18786T, Metallosphaera hakonensis DSM-7519T, and Metallosphaera prunae DSM-10039T.</title>
        <authorList>
            <person name="Counts J.A."/>
            <person name="Kelly R.M."/>
        </authorList>
    </citation>
    <scope>NUCLEOTIDE SEQUENCE [LARGE SCALE GENOMIC DNA]</scope>
    <source>
        <strain evidence="2 3">JP7</strain>
    </source>
</reference>